<reference evidence="1" key="1">
    <citation type="journal article" date="2020" name="Nature">
        <title>Giant virus diversity and host interactions through global metagenomics.</title>
        <authorList>
            <person name="Schulz F."/>
            <person name="Roux S."/>
            <person name="Paez-Espino D."/>
            <person name="Jungbluth S."/>
            <person name="Walsh D.A."/>
            <person name="Denef V.J."/>
            <person name="McMahon K.D."/>
            <person name="Konstantinidis K.T."/>
            <person name="Eloe-Fadrosh E.A."/>
            <person name="Kyrpides N.C."/>
            <person name="Woyke T."/>
        </authorList>
    </citation>
    <scope>NUCLEOTIDE SEQUENCE</scope>
    <source>
        <strain evidence="1">GVMAG-S-1016713-169</strain>
    </source>
</reference>
<dbReference type="EMBL" id="MN740574">
    <property type="protein sequence ID" value="QHU34563.1"/>
    <property type="molecule type" value="Genomic_DNA"/>
</dbReference>
<name>A0A6C0LVW4_9ZZZZ</name>
<organism evidence="1">
    <name type="scientific">viral metagenome</name>
    <dbReference type="NCBI Taxonomy" id="1070528"/>
    <lineage>
        <taxon>unclassified sequences</taxon>
        <taxon>metagenomes</taxon>
        <taxon>organismal metagenomes</taxon>
    </lineage>
</organism>
<proteinExistence type="predicted"/>
<protein>
    <submittedName>
        <fullName evidence="1">Uncharacterized protein</fullName>
    </submittedName>
</protein>
<accession>A0A6C0LVW4</accession>
<evidence type="ECO:0000313" key="1">
    <source>
        <dbReference type="EMBL" id="QHU34563.1"/>
    </source>
</evidence>
<dbReference type="AlphaFoldDB" id="A0A6C0LVW4"/>
<sequence length="607" mass="69949">MSKLITKMKRSATVVYKNTRSKRARLTAPLTNARPEKKIVSATHTHNYMINDTLVDWLKSRSRRGTRRTPVYTGSKGFGQFIMRKGVEFETALVKHIHENRTPIVTVSDYITDDTCRLVVNLMKQGVPVLHSVPVKNNYNRTQGVIDLLVRSDWLSNIVDIDPLSVIEKTKSASRLNGDYHYVVVDIKFSTLPLRADGIHILNTGHYRAYKSQLLIYTQAIGRIQGYTAPYAFIMGRRWKYTSKKITNHGFSCLDRLGKIDYQISDRSYINETKNAINWVRDVKENGSTWSISPPSRIELYPNMCLDSGKWNIEKEKIAKLNGEMTNVWNVGVKHRNAAIKAGITSWKDPACTASVMNIGGKRGPVIDEILKINQQTTDKIRPAVVQNNINNWKEKCNEVYVDFETLSDIFGSFGDLPQQKSSDMIFMIGVGLEKDGKWEYRSFICNAPTIEEEYKVMDDFMKFMRDLGNPKAHYWHAEKNFWKRAENRQFDLANTVDRKDHISDDWTTPEWCDMLHIFKYEPIVIKGCFKFGLKAIATSMRDHGMINASIDSSCNSGMMAMVNAWKCYQYSDNPVNTETMKDITKYNEFDCKVLWEIMGYLRQNHM</sequence>